<dbReference type="InterPro" id="IPR036188">
    <property type="entry name" value="FAD/NAD-bd_sf"/>
</dbReference>
<protein>
    <recommendedName>
        <fullName evidence="2">L-ornithine N(5)-oxygenase</fullName>
    </recommendedName>
</protein>
<proteinExistence type="predicted"/>
<dbReference type="AlphaFoldDB" id="A0A7S0F809"/>
<dbReference type="Gene3D" id="3.50.50.60">
    <property type="entry name" value="FAD/NAD(P)-binding domain"/>
    <property type="match status" value="1"/>
</dbReference>
<dbReference type="SUPFAM" id="SSF51905">
    <property type="entry name" value="FAD/NAD(P)-binding domain"/>
    <property type="match status" value="1"/>
</dbReference>
<sequence>MGNTITTATSSSKQEEDTTKEKILLECDYLIVGAGATPLAFLDTLLLELPQAKVILIDKKNIPGGHWVDAYGYVRLHQPSVVYGLESRQLEGNWLKCILTNFALPWAYRSTKTEILEYFGSFVNDKVASKQVDFYPNCVYDFKEASNLKSTSNTKDDGIHRFSSVDGTVSYKVKVRSKLVDGTRGECIIPHDTPPQFPVDEGICILTPNQIYDAIEANDASILHKDKQFVVLGAGKTGMDCIVYLQSVMNIDPSKIAWIISQDVWMLKSSPWIWPQYVAKHAGDKLQAALELEEKGAFTRLDESITPSTFRYPVVQSHHLQLLRKVKTVIRRGRATAIRCSKQGVATTIEFGSDHAPWQVPFEDCVFIHATSPGPFNFKDTSEPIFASSQKMTLDYLFAPPISFNNSCLAKLEAARVKKTLDVNVMKELVVAYLGEEISESVNAMTTDDMLRILIKRVDIMGFVCQANITEGILFAILDKDPLVSIRWMKSSRVSLLSVPLSKSGVCDKVRTLLANATALGLAENDVRMLKIVSEKIKPLEGM</sequence>
<organism evidence="1">
    <name type="scientific">Pseudo-nitzschia arenysensis</name>
    <dbReference type="NCBI Taxonomy" id="697910"/>
    <lineage>
        <taxon>Eukaryota</taxon>
        <taxon>Sar</taxon>
        <taxon>Stramenopiles</taxon>
        <taxon>Ochrophyta</taxon>
        <taxon>Bacillariophyta</taxon>
        <taxon>Bacillariophyceae</taxon>
        <taxon>Bacillariophycidae</taxon>
        <taxon>Bacillariales</taxon>
        <taxon>Bacillariaceae</taxon>
        <taxon>Pseudo-nitzschia</taxon>
    </lineage>
</organism>
<evidence type="ECO:0000313" key="1">
    <source>
        <dbReference type="EMBL" id="CAD8343811.1"/>
    </source>
</evidence>
<name>A0A7S0F809_9STRA</name>
<gene>
    <name evidence="1" type="ORF">PARE0329_LOCUS446</name>
</gene>
<evidence type="ECO:0008006" key="2">
    <source>
        <dbReference type="Google" id="ProtNLM"/>
    </source>
</evidence>
<reference evidence="1" key="1">
    <citation type="submission" date="2021-01" db="EMBL/GenBank/DDBJ databases">
        <authorList>
            <person name="Corre E."/>
            <person name="Pelletier E."/>
            <person name="Niang G."/>
            <person name="Scheremetjew M."/>
            <person name="Finn R."/>
            <person name="Kale V."/>
            <person name="Holt S."/>
            <person name="Cochrane G."/>
            <person name="Meng A."/>
            <person name="Brown T."/>
            <person name="Cohen L."/>
        </authorList>
    </citation>
    <scope>NUCLEOTIDE SEQUENCE</scope>
    <source>
        <strain evidence="1">B593</strain>
    </source>
</reference>
<dbReference type="EMBL" id="HBEH01000645">
    <property type="protein sequence ID" value="CAD8343811.1"/>
    <property type="molecule type" value="Transcribed_RNA"/>
</dbReference>
<accession>A0A7S0F809</accession>